<reference evidence="3" key="2">
    <citation type="submission" date="2015-01" db="EMBL/GenBank/DDBJ databases">
        <title>Evolutionary Origins and Diversification of the Mycorrhizal Mutualists.</title>
        <authorList>
            <consortium name="DOE Joint Genome Institute"/>
            <consortium name="Mycorrhizal Genomics Consortium"/>
            <person name="Kohler A."/>
            <person name="Kuo A."/>
            <person name="Nagy L.G."/>
            <person name="Floudas D."/>
            <person name="Copeland A."/>
            <person name="Barry K.W."/>
            <person name="Cichocki N."/>
            <person name="Veneault-Fourrey C."/>
            <person name="LaButti K."/>
            <person name="Lindquist E.A."/>
            <person name="Lipzen A."/>
            <person name="Lundell T."/>
            <person name="Morin E."/>
            <person name="Murat C."/>
            <person name="Riley R."/>
            <person name="Ohm R."/>
            <person name="Sun H."/>
            <person name="Tunlid A."/>
            <person name="Henrissat B."/>
            <person name="Grigoriev I.V."/>
            <person name="Hibbett D.S."/>
            <person name="Martin F."/>
        </authorList>
    </citation>
    <scope>NUCLEOTIDE SEQUENCE [LARGE SCALE GENOMIC DNA]</scope>
    <source>
        <strain evidence="3">Ve08.2h10</strain>
    </source>
</reference>
<dbReference type="Proteomes" id="UP000054538">
    <property type="component" value="Unassembled WGS sequence"/>
</dbReference>
<protein>
    <recommendedName>
        <fullName evidence="1">CxC2-like cysteine cluster KDZ transposase-associated domain-containing protein</fullName>
    </recommendedName>
</protein>
<sequence length="137" mass="15165">NPLHRIQQWGGKCFKDSSLSLVGLEVYLGHGGRPCPCVHGATLEPAEDPEWEDLDAGHVPTHLKMPQGVACLTMVDVTRLHFSRIQYCHCPEAEAAHLQLLQANMFPASIQNPSTRFTFRTLVDFLRDNVECGTAAV</sequence>
<dbReference type="InterPro" id="IPR041457">
    <property type="entry name" value="CxC2_KDZ-assoc"/>
</dbReference>
<evidence type="ECO:0000313" key="2">
    <source>
        <dbReference type="EMBL" id="KIK72000.1"/>
    </source>
</evidence>
<dbReference type="Pfam" id="PF18803">
    <property type="entry name" value="CxC2"/>
    <property type="match status" value="1"/>
</dbReference>
<feature type="non-terminal residue" evidence="2">
    <location>
        <position position="1"/>
    </location>
</feature>
<evidence type="ECO:0000313" key="3">
    <source>
        <dbReference type="Proteomes" id="UP000054538"/>
    </source>
</evidence>
<name>A0A0D0D5A1_9AGAM</name>
<feature type="non-terminal residue" evidence="2">
    <location>
        <position position="137"/>
    </location>
</feature>
<accession>A0A0D0D5A1</accession>
<keyword evidence="3" id="KW-1185">Reference proteome</keyword>
<dbReference type="AlphaFoldDB" id="A0A0D0D5A1"/>
<dbReference type="HOGENOM" id="CLU_003703_1_1_1"/>
<proteinExistence type="predicted"/>
<evidence type="ECO:0000259" key="1">
    <source>
        <dbReference type="Pfam" id="PF18803"/>
    </source>
</evidence>
<gene>
    <name evidence="2" type="ORF">PAXRUDRAFT_41238</name>
</gene>
<dbReference type="OrthoDB" id="2678741at2759"/>
<organism evidence="2 3">
    <name type="scientific">Paxillus rubicundulus Ve08.2h10</name>
    <dbReference type="NCBI Taxonomy" id="930991"/>
    <lineage>
        <taxon>Eukaryota</taxon>
        <taxon>Fungi</taxon>
        <taxon>Dikarya</taxon>
        <taxon>Basidiomycota</taxon>
        <taxon>Agaricomycotina</taxon>
        <taxon>Agaricomycetes</taxon>
        <taxon>Agaricomycetidae</taxon>
        <taxon>Boletales</taxon>
        <taxon>Paxilineae</taxon>
        <taxon>Paxillaceae</taxon>
        <taxon>Paxillus</taxon>
    </lineage>
</organism>
<dbReference type="EMBL" id="KN831358">
    <property type="protein sequence ID" value="KIK72000.1"/>
    <property type="molecule type" value="Genomic_DNA"/>
</dbReference>
<reference evidence="2 3" key="1">
    <citation type="submission" date="2014-04" db="EMBL/GenBank/DDBJ databases">
        <authorList>
            <consortium name="DOE Joint Genome Institute"/>
            <person name="Kuo A."/>
            <person name="Kohler A."/>
            <person name="Jargeat P."/>
            <person name="Nagy L.G."/>
            <person name="Floudas D."/>
            <person name="Copeland A."/>
            <person name="Barry K.W."/>
            <person name="Cichocki N."/>
            <person name="Veneault-Fourrey C."/>
            <person name="LaButti K."/>
            <person name="Lindquist E.A."/>
            <person name="Lipzen A."/>
            <person name="Lundell T."/>
            <person name="Morin E."/>
            <person name="Murat C."/>
            <person name="Sun H."/>
            <person name="Tunlid A."/>
            <person name="Henrissat B."/>
            <person name="Grigoriev I.V."/>
            <person name="Hibbett D.S."/>
            <person name="Martin F."/>
            <person name="Nordberg H.P."/>
            <person name="Cantor M.N."/>
            <person name="Hua S.X."/>
        </authorList>
    </citation>
    <scope>NUCLEOTIDE SEQUENCE [LARGE SCALE GENOMIC DNA]</scope>
    <source>
        <strain evidence="2 3">Ve08.2h10</strain>
    </source>
</reference>
<dbReference type="InParanoid" id="A0A0D0D5A1"/>
<feature type="domain" description="CxC2-like cysteine cluster KDZ transposase-associated" evidence="1">
    <location>
        <begin position="65"/>
        <end position="133"/>
    </location>
</feature>